<keyword evidence="5" id="KW-0325">Glycoprotein</keyword>
<reference evidence="8" key="1">
    <citation type="submission" date="2020-06" db="EMBL/GenBank/DDBJ databases">
        <title>WGS assembly of Ceratodon purpureus strain R40.</title>
        <authorList>
            <person name="Carey S.B."/>
            <person name="Jenkins J."/>
            <person name="Shu S."/>
            <person name="Lovell J.T."/>
            <person name="Sreedasyam A."/>
            <person name="Maumus F."/>
            <person name="Tiley G.P."/>
            <person name="Fernandez-Pozo N."/>
            <person name="Barry K."/>
            <person name="Chen C."/>
            <person name="Wang M."/>
            <person name="Lipzen A."/>
            <person name="Daum C."/>
            <person name="Saski C.A."/>
            <person name="Payton A.C."/>
            <person name="Mcbreen J.C."/>
            <person name="Conrad R.E."/>
            <person name="Kollar L.M."/>
            <person name="Olsson S."/>
            <person name="Huttunen S."/>
            <person name="Landis J.B."/>
            <person name="Wickett N.J."/>
            <person name="Johnson M.G."/>
            <person name="Rensing S.A."/>
            <person name="Grimwood J."/>
            <person name="Schmutz J."/>
            <person name="Mcdaniel S.F."/>
        </authorList>
    </citation>
    <scope>NUCLEOTIDE SEQUENCE</scope>
    <source>
        <strain evidence="8">R40</strain>
    </source>
</reference>
<evidence type="ECO:0000256" key="1">
    <source>
        <dbReference type="ARBA" id="ARBA00004116"/>
    </source>
</evidence>
<protein>
    <recommendedName>
        <fullName evidence="7">Strictosidine synthase conserved region domain-containing protein</fullName>
    </recommendedName>
</protein>
<evidence type="ECO:0000256" key="6">
    <source>
        <dbReference type="SAM" id="SignalP"/>
    </source>
</evidence>
<dbReference type="EMBL" id="CM026428">
    <property type="protein sequence ID" value="KAG0566063.1"/>
    <property type="molecule type" value="Genomic_DNA"/>
</dbReference>
<sequence>MAGVFKVVVSGLFAAILASYNEPRGAQDWATRYSELLSQSPIDDDPAVVNLPPYPAAKGVYKHNDKLQSLTKLGEGELLLPEDVQPDPTGTFLYVTNQDGWIRKYYLATAKVENWTYVGGRPLGLALDNAANLIVCEPGQNQLIQISKDTGVKTILSTEAEGVKYGLIDEVIVASDGLIYFTDGTYKYPLATWWYDLLEGKPHGRLLVYDPKTNTTSVLVKNIQFANGVALSKSEDYLLYCESTTARVIKLHLKGSNKGKSEVFINNLPGHPDNIHRNKAGDRFYLALLFNRNALYDFVFKTPVLKLLLAWDEKLYSLYDNSPSIARVLELDEEGKPLRLFEDSTGKVIAMLTTAVPSSDGRYLYVGGLRDNFVGRFSLSTD</sequence>
<keyword evidence="3" id="KW-0597">Phosphoprotein</keyword>
<gene>
    <name evidence="8" type="ORF">KC19_7G035600</name>
</gene>
<dbReference type="PANTHER" id="PTHR10426:SF88">
    <property type="entry name" value="ADIPOCYTE PLASMA MEMBRANE-ASSOCIATED PROTEIN HEMOMUCIN-RELATED"/>
    <property type="match status" value="1"/>
</dbReference>
<evidence type="ECO:0000259" key="7">
    <source>
        <dbReference type="Pfam" id="PF03088"/>
    </source>
</evidence>
<evidence type="ECO:0000256" key="2">
    <source>
        <dbReference type="ARBA" id="ARBA00009191"/>
    </source>
</evidence>
<dbReference type="SUPFAM" id="SSF63829">
    <property type="entry name" value="Calcium-dependent phosphotriesterase"/>
    <property type="match status" value="1"/>
</dbReference>
<dbReference type="GO" id="GO:0012505">
    <property type="term" value="C:endomembrane system"/>
    <property type="evidence" value="ECO:0007669"/>
    <property type="project" value="TreeGrafter"/>
</dbReference>
<evidence type="ECO:0000256" key="3">
    <source>
        <dbReference type="ARBA" id="ARBA00022553"/>
    </source>
</evidence>
<keyword evidence="6" id="KW-0732">Signal</keyword>
<evidence type="ECO:0000313" key="8">
    <source>
        <dbReference type="EMBL" id="KAG0566063.1"/>
    </source>
</evidence>
<dbReference type="InterPro" id="IPR018119">
    <property type="entry name" value="Strictosidine_synth_cons-reg"/>
</dbReference>
<dbReference type="Pfam" id="PF20067">
    <property type="entry name" value="SSL_N"/>
    <property type="match status" value="1"/>
</dbReference>
<comment type="subcellular location">
    <subcellularLocation>
        <location evidence="1">Vacuole</location>
    </subcellularLocation>
</comment>
<evidence type="ECO:0000256" key="5">
    <source>
        <dbReference type="ARBA" id="ARBA00023180"/>
    </source>
</evidence>
<dbReference type="AlphaFoldDB" id="A0A8T0H486"/>
<evidence type="ECO:0000256" key="4">
    <source>
        <dbReference type="ARBA" id="ARBA00022554"/>
    </source>
</evidence>
<accession>A0A8T0H486</accession>
<comment type="caution">
    <text evidence="8">The sequence shown here is derived from an EMBL/GenBank/DDBJ whole genome shotgun (WGS) entry which is preliminary data.</text>
</comment>
<proteinExistence type="inferred from homology"/>
<organism evidence="8 9">
    <name type="scientific">Ceratodon purpureus</name>
    <name type="common">Fire moss</name>
    <name type="synonym">Dicranum purpureum</name>
    <dbReference type="NCBI Taxonomy" id="3225"/>
    <lineage>
        <taxon>Eukaryota</taxon>
        <taxon>Viridiplantae</taxon>
        <taxon>Streptophyta</taxon>
        <taxon>Embryophyta</taxon>
        <taxon>Bryophyta</taxon>
        <taxon>Bryophytina</taxon>
        <taxon>Bryopsida</taxon>
        <taxon>Dicranidae</taxon>
        <taxon>Pseudoditrichales</taxon>
        <taxon>Ditrichaceae</taxon>
        <taxon>Ceratodon</taxon>
    </lineage>
</organism>
<dbReference type="Pfam" id="PF03088">
    <property type="entry name" value="Str_synth"/>
    <property type="match status" value="1"/>
</dbReference>
<dbReference type="OrthoDB" id="5307922at2759"/>
<dbReference type="GO" id="GO:0005773">
    <property type="term" value="C:vacuole"/>
    <property type="evidence" value="ECO:0007669"/>
    <property type="project" value="UniProtKB-SubCell"/>
</dbReference>
<keyword evidence="9" id="KW-1185">Reference proteome</keyword>
<dbReference type="Gene3D" id="2.120.10.30">
    <property type="entry name" value="TolB, C-terminal domain"/>
    <property type="match status" value="1"/>
</dbReference>
<feature type="signal peptide" evidence="6">
    <location>
        <begin position="1"/>
        <end position="18"/>
    </location>
</feature>
<dbReference type="InterPro" id="IPR011042">
    <property type="entry name" value="6-blade_b-propeller_TolB-like"/>
</dbReference>
<evidence type="ECO:0000313" key="9">
    <source>
        <dbReference type="Proteomes" id="UP000822688"/>
    </source>
</evidence>
<keyword evidence="4" id="KW-0926">Vacuole</keyword>
<feature type="chain" id="PRO_5035924458" description="Strictosidine synthase conserved region domain-containing protein" evidence="6">
    <location>
        <begin position="19"/>
        <end position="382"/>
    </location>
</feature>
<dbReference type="GO" id="GO:0016787">
    <property type="term" value="F:hydrolase activity"/>
    <property type="evidence" value="ECO:0007669"/>
    <property type="project" value="TreeGrafter"/>
</dbReference>
<feature type="domain" description="Strictosidine synthase conserved region" evidence="7">
    <location>
        <begin position="170"/>
        <end position="255"/>
    </location>
</feature>
<dbReference type="Proteomes" id="UP000822688">
    <property type="component" value="Chromosome 7"/>
</dbReference>
<name>A0A8T0H486_CERPU</name>
<comment type="similarity">
    <text evidence="2">Belongs to the strictosidine synthase family.</text>
</comment>
<dbReference type="PANTHER" id="PTHR10426">
    <property type="entry name" value="STRICTOSIDINE SYNTHASE-RELATED"/>
    <property type="match status" value="1"/>
</dbReference>